<dbReference type="InterPro" id="IPR017441">
    <property type="entry name" value="Protein_kinase_ATP_BS"/>
</dbReference>
<keyword evidence="9" id="KW-1185">Reference proteome</keyword>
<evidence type="ECO:0000256" key="2">
    <source>
        <dbReference type="ARBA" id="ARBA00022679"/>
    </source>
</evidence>
<dbReference type="SMART" id="SM00220">
    <property type="entry name" value="S_TKc"/>
    <property type="match status" value="1"/>
</dbReference>
<dbReference type="InterPro" id="IPR000719">
    <property type="entry name" value="Prot_kinase_dom"/>
</dbReference>
<sequence length="1120" mass="125513">MMSEAREDPSQKFRIDRADRNFGDVCSQTGEEFSVEFLRDRMGVRRIQAMPNADHFLPQSPSFNFIKDQHVVYEDASGPLRHVRGNSYGNADFSNVVAKPMPSPYMESPTHLDYGARPPGEYDFFGQRSNIYYDEAAHTRGAMDPLYSSGSPQSYYHHGLGIIAPGSSHCKMKFLCSYGGRIFPRPSDGKLRYVGGETRIISIRRNLSWEELVKKTLAICNQPHTIKYQLPGEDLDALISVCSDEDLHHMIEEYQELEKVGTCQRLRLFLVPLTEIESPNSFEARLAAEQQDVDYQYVVAVNGILDRSPQKSAKVQTPSSQVMHQGTTSSDNSPSCHKDSPTFAQALDINDYSPSYSNLARTSSNPSAQLVTTRPIPNSLLDHSPPMTPVPLQQRDFTNHSHVNEGNMHFVLDKYPSDKSYCYDNSNHQNPTSTQPLQLIDSQMANLFEAEQTYRQRGFHVHDQNMTEDCVPGSCYGLFDINFGRPIVKERLFHSDKLATRPEGPACQLLGSLELDGPHYGLMHTLSDSQLQGLNRGSMHSTEDGTISCSLNCSTEKVPLLATSTHSSQEWKMKSQDPTAAKYQESTSGLRSNEEVRVIRDESILEWQDNKDFNSLQEKKQFRVVIVDEDCANMLQEHKASSNVEVNVSSESQKYTIAPLEDAKRMVCIKSAVKDQRGHNPAWTQGSLKQVPELARPSVSPSTSCKERESHEEGSVDRAGEVRYEGGSNKGLKPVNVLPPCEENHRNVVQPIPVIVEDVTDNTSLDIPISSRIVAHIQDDPSDSISSARETEGESIAADTDYEDVKSDGHDADDPISDAAIAEIEAGIYGLQIIKNADLEELQELGSGTFGTVYHGKWRGTDVAIKRIKKSCFAGRSSEQERITKDFWREAKILSNLHHPNVVAFYGVVPDGPGGTLATVAEFMVNGSLRHNLVRNSRALDRRKKLMIAMDAAFGMEYLHFKNIVHFDLKCDNLLVNLKDPRRPICKVADFGLSRIKQNTFVSGGIRGTLPWMAPELLNGTNNRVSEKVDIFSFGIAMWEMLTGEEPYANMHCGAIIGGIVSNTLRPPIPERCDPEWRELMEECWSADPSNRPTFTQITMRLQTMLKTLQTKRYPDKPKY</sequence>
<proteinExistence type="predicted"/>
<dbReference type="Gene3D" id="3.30.200.20">
    <property type="entry name" value="Phosphorylase Kinase, domain 1"/>
    <property type="match status" value="1"/>
</dbReference>
<protein>
    <submittedName>
        <fullName evidence="10">Uncharacterized protein LOC115743289 isoform X1</fullName>
    </submittedName>
</protein>
<evidence type="ECO:0000313" key="10">
    <source>
        <dbReference type="RefSeq" id="XP_030533873.1"/>
    </source>
</evidence>
<accession>A0A8B8PIA2</accession>
<dbReference type="PROSITE" id="PS50011">
    <property type="entry name" value="PROTEIN_KINASE_DOM"/>
    <property type="match status" value="1"/>
</dbReference>
<feature type="compositionally biased region" description="Basic and acidic residues" evidence="7">
    <location>
        <begin position="705"/>
        <end position="724"/>
    </location>
</feature>
<dbReference type="InterPro" id="IPR001245">
    <property type="entry name" value="Ser-Thr/Tyr_kinase_cat_dom"/>
</dbReference>
<dbReference type="InterPro" id="IPR000270">
    <property type="entry name" value="PB1_dom"/>
</dbReference>
<dbReference type="AlphaFoldDB" id="A0A8B8PIA2"/>
<feature type="region of interest" description="Disordered" evidence="7">
    <location>
        <begin position="674"/>
        <end position="736"/>
    </location>
</feature>
<gene>
    <name evidence="10" type="primary">LOC115743289</name>
</gene>
<evidence type="ECO:0000259" key="8">
    <source>
        <dbReference type="PROSITE" id="PS50011"/>
    </source>
</evidence>
<keyword evidence="1" id="KW-0723">Serine/threonine-protein kinase</keyword>
<dbReference type="InterPro" id="IPR011009">
    <property type="entry name" value="Kinase-like_dom_sf"/>
</dbReference>
<feature type="region of interest" description="Disordered" evidence="7">
    <location>
        <begin position="309"/>
        <end position="341"/>
    </location>
</feature>
<keyword evidence="4" id="KW-0418">Kinase</keyword>
<dbReference type="OrthoDB" id="4062651at2759"/>
<reference evidence="10" key="2">
    <citation type="submission" date="2025-08" db="UniProtKB">
        <authorList>
            <consortium name="RefSeq"/>
        </authorList>
    </citation>
    <scope>IDENTIFICATION</scope>
    <source>
        <tissue evidence="10">Leaf</tissue>
    </source>
</reference>
<dbReference type="PANTHER" id="PTHR23257:SF792">
    <property type="entry name" value="PROTEIN KINASE DOMAIN-CONTAINING PROTEIN"/>
    <property type="match status" value="1"/>
</dbReference>
<dbReference type="Pfam" id="PF00564">
    <property type="entry name" value="PB1"/>
    <property type="match status" value="1"/>
</dbReference>
<dbReference type="KEGG" id="rarg:115743289"/>
<evidence type="ECO:0000313" key="9">
    <source>
        <dbReference type="Proteomes" id="UP000827889"/>
    </source>
</evidence>
<evidence type="ECO:0000256" key="5">
    <source>
        <dbReference type="ARBA" id="ARBA00022840"/>
    </source>
</evidence>
<evidence type="ECO:0000256" key="4">
    <source>
        <dbReference type="ARBA" id="ARBA00022777"/>
    </source>
</evidence>
<dbReference type="GO" id="GO:0004674">
    <property type="term" value="F:protein serine/threonine kinase activity"/>
    <property type="evidence" value="ECO:0007669"/>
    <property type="project" value="UniProtKB-KW"/>
</dbReference>
<dbReference type="SUPFAM" id="SSF56112">
    <property type="entry name" value="Protein kinase-like (PK-like)"/>
    <property type="match status" value="1"/>
</dbReference>
<reference evidence="9" key="1">
    <citation type="submission" date="2025-05" db="UniProtKB">
        <authorList>
            <consortium name="RefSeq"/>
        </authorList>
    </citation>
    <scope>NUCLEOTIDE SEQUENCE [LARGE SCALE GENOMIC DNA]</scope>
</reference>
<evidence type="ECO:0000256" key="3">
    <source>
        <dbReference type="ARBA" id="ARBA00022741"/>
    </source>
</evidence>
<dbReference type="GO" id="GO:0007165">
    <property type="term" value="P:signal transduction"/>
    <property type="evidence" value="ECO:0007669"/>
    <property type="project" value="TreeGrafter"/>
</dbReference>
<name>A0A8B8PIA2_9MYRT</name>
<dbReference type="InterPro" id="IPR008271">
    <property type="entry name" value="Ser/Thr_kinase_AS"/>
</dbReference>
<keyword evidence="3 6" id="KW-0547">Nucleotide-binding</keyword>
<dbReference type="Gene3D" id="3.10.20.90">
    <property type="entry name" value="Phosphatidylinositol 3-kinase Catalytic Subunit, Chain A, domain 1"/>
    <property type="match status" value="1"/>
</dbReference>
<dbReference type="SUPFAM" id="SSF54277">
    <property type="entry name" value="CAD &amp; PB1 domains"/>
    <property type="match status" value="1"/>
</dbReference>
<dbReference type="Gene3D" id="1.10.510.10">
    <property type="entry name" value="Transferase(Phosphotransferase) domain 1"/>
    <property type="match status" value="1"/>
</dbReference>
<dbReference type="PANTHER" id="PTHR23257">
    <property type="entry name" value="SERINE-THREONINE PROTEIN KINASE"/>
    <property type="match status" value="1"/>
</dbReference>
<evidence type="ECO:0000256" key="7">
    <source>
        <dbReference type="SAM" id="MobiDB-lite"/>
    </source>
</evidence>
<dbReference type="InterPro" id="IPR050167">
    <property type="entry name" value="Ser_Thr_protein_kinase"/>
</dbReference>
<dbReference type="CDD" id="cd13999">
    <property type="entry name" value="STKc_MAP3K-like"/>
    <property type="match status" value="1"/>
</dbReference>
<organism evidence="9 10">
    <name type="scientific">Rhodamnia argentea</name>
    <dbReference type="NCBI Taxonomy" id="178133"/>
    <lineage>
        <taxon>Eukaryota</taxon>
        <taxon>Viridiplantae</taxon>
        <taxon>Streptophyta</taxon>
        <taxon>Embryophyta</taxon>
        <taxon>Tracheophyta</taxon>
        <taxon>Spermatophyta</taxon>
        <taxon>Magnoliopsida</taxon>
        <taxon>eudicotyledons</taxon>
        <taxon>Gunneridae</taxon>
        <taxon>Pentapetalae</taxon>
        <taxon>rosids</taxon>
        <taxon>malvids</taxon>
        <taxon>Myrtales</taxon>
        <taxon>Myrtaceae</taxon>
        <taxon>Myrtoideae</taxon>
        <taxon>Myrteae</taxon>
        <taxon>Australasian group</taxon>
        <taxon>Rhodamnia</taxon>
    </lineage>
</organism>
<dbReference type="GeneID" id="115743289"/>
<dbReference type="SMART" id="SM00666">
    <property type="entry name" value="PB1"/>
    <property type="match status" value="1"/>
</dbReference>
<dbReference type="Proteomes" id="UP000827889">
    <property type="component" value="Chromosome 1"/>
</dbReference>
<keyword evidence="5 6" id="KW-0067">ATP-binding</keyword>
<dbReference type="RefSeq" id="XP_030533873.1">
    <property type="nucleotide sequence ID" value="XM_030678013.2"/>
</dbReference>
<dbReference type="GO" id="GO:0005524">
    <property type="term" value="F:ATP binding"/>
    <property type="evidence" value="ECO:0007669"/>
    <property type="project" value="UniProtKB-UniRule"/>
</dbReference>
<dbReference type="CDD" id="cd06410">
    <property type="entry name" value="PB1_UP2"/>
    <property type="match status" value="1"/>
</dbReference>
<evidence type="ECO:0000256" key="1">
    <source>
        <dbReference type="ARBA" id="ARBA00022527"/>
    </source>
</evidence>
<feature type="binding site" evidence="6">
    <location>
        <position position="870"/>
    </location>
    <ligand>
        <name>ATP</name>
        <dbReference type="ChEBI" id="CHEBI:30616"/>
    </ligand>
</feature>
<dbReference type="Pfam" id="PF07714">
    <property type="entry name" value="PK_Tyr_Ser-Thr"/>
    <property type="match status" value="1"/>
</dbReference>
<dbReference type="PROSITE" id="PS00108">
    <property type="entry name" value="PROTEIN_KINASE_ST"/>
    <property type="match status" value="1"/>
</dbReference>
<feature type="compositionally biased region" description="Polar residues" evidence="7">
    <location>
        <begin position="310"/>
        <end position="335"/>
    </location>
</feature>
<dbReference type="FunFam" id="3.10.20.90:FF:000058">
    <property type="entry name" value="Octicosapeptide/phox/Bem1p domain kinase superfamily protein"/>
    <property type="match status" value="1"/>
</dbReference>
<evidence type="ECO:0000256" key="6">
    <source>
        <dbReference type="PROSITE-ProRule" id="PRU10141"/>
    </source>
</evidence>
<feature type="domain" description="Protein kinase" evidence="8">
    <location>
        <begin position="839"/>
        <end position="1106"/>
    </location>
</feature>
<dbReference type="PRINTS" id="PR00109">
    <property type="entry name" value="TYRKINASE"/>
</dbReference>
<dbReference type="PROSITE" id="PS00107">
    <property type="entry name" value="PROTEIN_KINASE_ATP"/>
    <property type="match status" value="1"/>
</dbReference>
<keyword evidence="2" id="KW-0808">Transferase</keyword>
<dbReference type="FunFam" id="3.30.200.20:FF:000081">
    <property type="entry name" value="Octicosapeptide/phox/Bem1p domain kinase superfamily protein"/>
    <property type="match status" value="1"/>
</dbReference>
<dbReference type="GO" id="GO:0005737">
    <property type="term" value="C:cytoplasm"/>
    <property type="evidence" value="ECO:0007669"/>
    <property type="project" value="TreeGrafter"/>
</dbReference>